<reference evidence="1 2" key="1">
    <citation type="submission" date="2018-04" db="EMBL/GenBank/DDBJ databases">
        <title>Genome sequencing of Gemmobacter.</title>
        <authorList>
            <person name="Yi H."/>
            <person name="Baek M.-G."/>
        </authorList>
    </citation>
    <scope>NUCLEOTIDE SEQUENCE [LARGE SCALE GENOMIC DNA]</scope>
    <source>
        <strain evidence="1 2">HYN0069</strain>
    </source>
</reference>
<dbReference type="EMBL" id="CP028918">
    <property type="protein sequence ID" value="AWB48464.1"/>
    <property type="molecule type" value="Genomic_DNA"/>
</dbReference>
<dbReference type="Pfam" id="PF00494">
    <property type="entry name" value="SQS_PSY"/>
    <property type="match status" value="1"/>
</dbReference>
<dbReference type="AlphaFoldDB" id="A0A2S0UKW8"/>
<evidence type="ECO:0000313" key="1">
    <source>
        <dbReference type="EMBL" id="AWB48464.1"/>
    </source>
</evidence>
<protein>
    <submittedName>
        <fullName evidence="1">Phytoene synthase</fullName>
    </submittedName>
</protein>
<dbReference type="OrthoDB" id="9814909at2"/>
<dbReference type="InterPro" id="IPR008949">
    <property type="entry name" value="Isoprenoid_synthase_dom_sf"/>
</dbReference>
<accession>A0A2S0UKW8</accession>
<dbReference type="SUPFAM" id="SSF48576">
    <property type="entry name" value="Terpenoid synthases"/>
    <property type="match status" value="1"/>
</dbReference>
<dbReference type="KEGG" id="geh:HYN69_08030"/>
<organism evidence="1 2">
    <name type="scientific">Paragemmobacter aquarius</name>
    <dbReference type="NCBI Taxonomy" id="2169400"/>
    <lineage>
        <taxon>Bacteria</taxon>
        <taxon>Pseudomonadati</taxon>
        <taxon>Pseudomonadota</taxon>
        <taxon>Alphaproteobacteria</taxon>
        <taxon>Rhodobacterales</taxon>
        <taxon>Paracoccaceae</taxon>
        <taxon>Paragemmobacter</taxon>
    </lineage>
</organism>
<dbReference type="Gene3D" id="1.10.600.10">
    <property type="entry name" value="Farnesyl Diphosphate Synthase"/>
    <property type="match status" value="1"/>
</dbReference>
<dbReference type="InterPro" id="IPR002060">
    <property type="entry name" value="Squ/phyt_synthse"/>
</dbReference>
<evidence type="ECO:0000313" key="2">
    <source>
        <dbReference type="Proteomes" id="UP000244496"/>
    </source>
</evidence>
<dbReference type="Proteomes" id="UP000244496">
    <property type="component" value="Chromosome"/>
</dbReference>
<dbReference type="RefSeq" id="WP_108435283.1">
    <property type="nucleotide sequence ID" value="NZ_CP028918.1"/>
</dbReference>
<gene>
    <name evidence="1" type="ORF">HYN69_08030</name>
</gene>
<name>A0A2S0UKW8_9RHOB</name>
<proteinExistence type="predicted"/>
<sequence>MSIDACAALVERGDPDRFAATMAAPVAARPALFVLYAFNLEVARAPWVTKEAMIAEMRLQWWRDIVEQAGQGVTRAHEVAGPLAVLIREKGLPLDVLDRLVEARRWDVYSDPFEDEAALDAYLDDTAGGLMWCAAVALGASAAAEAPVRALGYAAGLAAYLRAVPALEERGRLPMVDGRPAAIAGLARKGLARYADYRAKRHLVPITARPALFAGYQARALLEQAARQPQRVAEGTLALSEFKRRFSLLRAAFTKQV</sequence>
<keyword evidence="2" id="KW-1185">Reference proteome</keyword>